<keyword evidence="4" id="KW-0560">Oxidoreductase</keyword>
<evidence type="ECO:0000256" key="3">
    <source>
        <dbReference type="ARBA" id="ARBA00022833"/>
    </source>
</evidence>
<reference evidence="8 9" key="1">
    <citation type="submission" date="2021-03" db="EMBL/GenBank/DDBJ databases">
        <title>Complete genome of Streptomyces formicae strain 1H-GS9 (DSM 100524).</title>
        <authorList>
            <person name="Atanasov K.E."/>
            <person name="Altabella T."/>
            <person name="Ferrer A."/>
        </authorList>
    </citation>
    <scope>NUCLEOTIDE SEQUENCE [LARGE SCALE GENOMIC DNA]</scope>
    <source>
        <strain evidence="8 9">1H-GS9</strain>
    </source>
</reference>
<dbReference type="InterPro" id="IPR036291">
    <property type="entry name" value="NAD(P)-bd_dom_sf"/>
</dbReference>
<dbReference type="InterPro" id="IPR002328">
    <property type="entry name" value="ADH_Zn_CS"/>
</dbReference>
<dbReference type="SUPFAM" id="SSF51735">
    <property type="entry name" value="NAD(P)-binding Rossmann-fold domains"/>
    <property type="match status" value="1"/>
</dbReference>
<keyword evidence="5" id="KW-0520">NAD</keyword>
<dbReference type="Pfam" id="PF00107">
    <property type="entry name" value="ADH_zinc_N"/>
    <property type="match status" value="1"/>
</dbReference>
<evidence type="ECO:0000256" key="5">
    <source>
        <dbReference type="ARBA" id="ARBA00023027"/>
    </source>
</evidence>
<dbReference type="Proteomes" id="UP000828924">
    <property type="component" value="Chromosome"/>
</dbReference>
<keyword evidence="9" id="KW-1185">Reference proteome</keyword>
<dbReference type="Gene3D" id="3.40.50.720">
    <property type="entry name" value="NAD(P)-binding Rossmann-like Domain"/>
    <property type="match status" value="1"/>
</dbReference>
<dbReference type="SUPFAM" id="SSF50129">
    <property type="entry name" value="GroES-like"/>
    <property type="match status" value="1"/>
</dbReference>
<dbReference type="EMBL" id="CP071872">
    <property type="protein sequence ID" value="UNM14187.1"/>
    <property type="molecule type" value="Genomic_DNA"/>
</dbReference>
<dbReference type="InterPro" id="IPR013149">
    <property type="entry name" value="ADH-like_C"/>
</dbReference>
<keyword evidence="3 6" id="KW-0862">Zinc</keyword>
<keyword evidence="2 6" id="KW-0479">Metal-binding</keyword>
<feature type="domain" description="Enoyl reductase (ER)" evidence="7">
    <location>
        <begin position="11"/>
        <end position="357"/>
    </location>
</feature>
<evidence type="ECO:0000259" key="7">
    <source>
        <dbReference type="SMART" id="SM00829"/>
    </source>
</evidence>
<evidence type="ECO:0000256" key="4">
    <source>
        <dbReference type="ARBA" id="ARBA00023002"/>
    </source>
</evidence>
<evidence type="ECO:0000256" key="6">
    <source>
        <dbReference type="RuleBase" id="RU361277"/>
    </source>
</evidence>
<dbReference type="PANTHER" id="PTHR43880:SF12">
    <property type="entry name" value="ALCOHOL DEHYDROGENASE CLASS-3"/>
    <property type="match status" value="1"/>
</dbReference>
<comment type="similarity">
    <text evidence="1 6">Belongs to the zinc-containing alcohol dehydrogenase family.</text>
</comment>
<dbReference type="RefSeq" id="WP_242333361.1">
    <property type="nucleotide sequence ID" value="NZ_CP071872.1"/>
</dbReference>
<evidence type="ECO:0000313" key="8">
    <source>
        <dbReference type="EMBL" id="UNM14187.1"/>
    </source>
</evidence>
<dbReference type="InterPro" id="IPR013154">
    <property type="entry name" value="ADH-like_N"/>
</dbReference>
<dbReference type="InterPro" id="IPR020843">
    <property type="entry name" value="ER"/>
</dbReference>
<dbReference type="PANTHER" id="PTHR43880">
    <property type="entry name" value="ALCOHOL DEHYDROGENASE"/>
    <property type="match status" value="1"/>
</dbReference>
<dbReference type="PROSITE" id="PS00059">
    <property type="entry name" value="ADH_ZINC"/>
    <property type="match status" value="1"/>
</dbReference>
<dbReference type="Gene3D" id="3.90.180.10">
    <property type="entry name" value="Medium-chain alcohol dehydrogenases, catalytic domain"/>
    <property type="match status" value="1"/>
</dbReference>
<dbReference type="CDD" id="cd08279">
    <property type="entry name" value="Zn_ADH_class_III"/>
    <property type="match status" value="1"/>
</dbReference>
<organism evidence="8 9">
    <name type="scientific">Streptomyces formicae</name>
    <dbReference type="NCBI Taxonomy" id="1616117"/>
    <lineage>
        <taxon>Bacteria</taxon>
        <taxon>Bacillati</taxon>
        <taxon>Actinomycetota</taxon>
        <taxon>Actinomycetes</taxon>
        <taxon>Kitasatosporales</taxon>
        <taxon>Streptomycetaceae</taxon>
        <taxon>Streptomyces</taxon>
    </lineage>
</organism>
<evidence type="ECO:0000256" key="1">
    <source>
        <dbReference type="ARBA" id="ARBA00008072"/>
    </source>
</evidence>
<name>A0ABY3WTS0_9ACTN</name>
<sequence length="376" mass="38195">MVRAVVLPAAGSPLEITGIELPEPGPGQVRVRLAAAGVCHSDLSLSDGTMRVPVPAVLGHEGAGTVVSVGEGVTHVAPGDGVVLNWAPSCGECHHCSLGEVWLCAEALTGAGTVYAVTEDGTELHPGLNVAAFAEETVVAANCVLPVPDGVPLTDAALLGCAVLTGYGAVHHSARVREGETVVVLGVGGVGLATLQSARIAGASTVIAVDVSEEKEALARRAGATEYVVASDTTARQIRKLTGGQGADVAIECVGRADTIRTAWDSTRRGGRTTVVGIGGKDQRVTFNALELFHWGRTLAGCVYGNSDPARDLPVLAEHIRAGRLDLSALVTERIGLDGIPAAFDNMLAGKGGRALVVFPAGAASPDQATRTAIPG</sequence>
<dbReference type="InterPro" id="IPR011032">
    <property type="entry name" value="GroES-like_sf"/>
</dbReference>
<gene>
    <name evidence="8" type="ORF">J4032_24360</name>
</gene>
<proteinExistence type="inferred from homology"/>
<dbReference type="SMART" id="SM00829">
    <property type="entry name" value="PKS_ER"/>
    <property type="match status" value="1"/>
</dbReference>
<protein>
    <submittedName>
        <fullName evidence="8">Zn-dependent alcohol dehydrogenase</fullName>
    </submittedName>
</protein>
<evidence type="ECO:0000313" key="9">
    <source>
        <dbReference type="Proteomes" id="UP000828924"/>
    </source>
</evidence>
<accession>A0ABY3WTS0</accession>
<comment type="cofactor">
    <cofactor evidence="6">
        <name>Zn(2+)</name>
        <dbReference type="ChEBI" id="CHEBI:29105"/>
    </cofactor>
</comment>
<evidence type="ECO:0000256" key="2">
    <source>
        <dbReference type="ARBA" id="ARBA00022723"/>
    </source>
</evidence>
<dbReference type="Pfam" id="PF08240">
    <property type="entry name" value="ADH_N"/>
    <property type="match status" value="1"/>
</dbReference>